<organism evidence="9 10">
    <name type="scientific">Mesorhabditis spiculigera</name>
    <dbReference type="NCBI Taxonomy" id="96644"/>
    <lineage>
        <taxon>Eukaryota</taxon>
        <taxon>Metazoa</taxon>
        <taxon>Ecdysozoa</taxon>
        <taxon>Nematoda</taxon>
        <taxon>Chromadorea</taxon>
        <taxon>Rhabditida</taxon>
        <taxon>Rhabditina</taxon>
        <taxon>Rhabditomorpha</taxon>
        <taxon>Rhabditoidea</taxon>
        <taxon>Rhabditidae</taxon>
        <taxon>Mesorhabditinae</taxon>
        <taxon>Mesorhabditis</taxon>
    </lineage>
</organism>
<keyword evidence="2" id="KW-0813">Transport</keyword>
<dbReference type="InterPro" id="IPR037272">
    <property type="entry name" value="SNS_sf"/>
</dbReference>
<keyword evidence="10" id="KW-1185">Reference proteome</keyword>
<dbReference type="Proteomes" id="UP001177023">
    <property type="component" value="Unassembled WGS sequence"/>
</dbReference>
<dbReference type="GO" id="GO:0005886">
    <property type="term" value="C:plasma membrane"/>
    <property type="evidence" value="ECO:0007669"/>
    <property type="project" value="TreeGrafter"/>
</dbReference>
<proteinExistence type="predicted"/>
<dbReference type="AlphaFoldDB" id="A0AA36DJI8"/>
<dbReference type="PANTHER" id="PTHR11616">
    <property type="entry name" value="SODIUM/CHLORIDE DEPENDENT TRANSPORTER"/>
    <property type="match status" value="1"/>
</dbReference>
<reference evidence="9" key="1">
    <citation type="submission" date="2023-06" db="EMBL/GenBank/DDBJ databases">
        <authorList>
            <person name="Delattre M."/>
        </authorList>
    </citation>
    <scope>NUCLEOTIDE SEQUENCE</scope>
    <source>
        <strain evidence="9">AF72</strain>
    </source>
</reference>
<keyword evidence="3 8" id="KW-0812">Transmembrane</keyword>
<dbReference type="Pfam" id="PF00209">
    <property type="entry name" value="SNF"/>
    <property type="match status" value="1"/>
</dbReference>
<evidence type="ECO:0000313" key="9">
    <source>
        <dbReference type="EMBL" id="CAJ0587249.1"/>
    </source>
</evidence>
<evidence type="ECO:0000256" key="8">
    <source>
        <dbReference type="SAM" id="Phobius"/>
    </source>
</evidence>
<comment type="subcellular location">
    <subcellularLocation>
        <location evidence="1">Membrane</location>
        <topology evidence="1">Multi-pass membrane protein</topology>
    </subcellularLocation>
</comment>
<evidence type="ECO:0000256" key="3">
    <source>
        <dbReference type="ARBA" id="ARBA00022692"/>
    </source>
</evidence>
<evidence type="ECO:0000256" key="4">
    <source>
        <dbReference type="ARBA" id="ARBA00022847"/>
    </source>
</evidence>
<keyword evidence="4" id="KW-0769">Symport</keyword>
<dbReference type="SUPFAM" id="SSF161070">
    <property type="entry name" value="SNF-like"/>
    <property type="match status" value="1"/>
</dbReference>
<keyword evidence="7" id="KW-1015">Disulfide bond</keyword>
<feature type="transmembrane region" description="Helical" evidence="8">
    <location>
        <begin position="162"/>
        <end position="190"/>
    </location>
</feature>
<dbReference type="PROSITE" id="PS50267">
    <property type="entry name" value="NA_NEUROTRAN_SYMP_3"/>
    <property type="match status" value="1"/>
</dbReference>
<name>A0AA36DJI8_9BILA</name>
<evidence type="ECO:0000256" key="5">
    <source>
        <dbReference type="ARBA" id="ARBA00022989"/>
    </source>
</evidence>
<keyword evidence="6 8" id="KW-0472">Membrane</keyword>
<protein>
    <submittedName>
        <fullName evidence="9">Uncharacterized protein</fullName>
    </submittedName>
</protein>
<evidence type="ECO:0000256" key="7">
    <source>
        <dbReference type="PIRSR" id="PIRSR600175-2"/>
    </source>
</evidence>
<evidence type="ECO:0000313" key="10">
    <source>
        <dbReference type="Proteomes" id="UP001177023"/>
    </source>
</evidence>
<feature type="disulfide bond" evidence="7">
    <location>
        <begin position="205"/>
        <end position="214"/>
    </location>
</feature>
<dbReference type="GO" id="GO:0005283">
    <property type="term" value="F:amino acid:sodium symporter activity"/>
    <property type="evidence" value="ECO:0007669"/>
    <property type="project" value="TreeGrafter"/>
</dbReference>
<comment type="caution">
    <text evidence="9">The sequence shown here is derived from an EMBL/GenBank/DDBJ whole genome shotgun (WGS) entry which is preliminary data.</text>
</comment>
<dbReference type="EMBL" id="CATQJA010002709">
    <property type="protein sequence ID" value="CAJ0587249.1"/>
    <property type="molecule type" value="Genomic_DNA"/>
</dbReference>
<feature type="transmembrane region" description="Helical" evidence="8">
    <location>
        <begin position="121"/>
        <end position="141"/>
    </location>
</feature>
<evidence type="ECO:0000256" key="2">
    <source>
        <dbReference type="ARBA" id="ARBA00022448"/>
    </source>
</evidence>
<dbReference type="InterPro" id="IPR000175">
    <property type="entry name" value="Na/ntran_symport"/>
</dbReference>
<sequence length="438" mass="50338">MSEVTQEGGPAVEYDEDSDDGELTLKLAWLTWRGFTELNSSLNVYFPASDRSDELSVLEDELDRQMEDELAMGVMSRLMPRHTFWETFTESQVVKMTFLCGPDALGSFAMIFMTYGWPSVYALYTLLFFFGFPLVCLELFLGQYTSQNPLTLYGQMVPAFEGLGYSVMLLNFFIIGAQVQQVALFAGLAIESISPGDDAKQYDTCSNLFNNYICQVDHPYCPPEQPLWLENICVSNTSYKWNVYLDHRRSYHEEVPYNYPMFQFLFRGILGESDHMYVRSDLSAEGVLTYSAIWCFVFVANSNGWTSVIKDTAIVTNTAMFVNELVYVCVTRFWERPLIWMYPEVTDQPAVDPAAMGIWADQPVRIYIKPHNFHPKYVPPDPAISHRFVFNETFERTGAILDMDLEPDLLRQPDMQMWMMLAVHVLNCLNSSGITERF</sequence>
<gene>
    <name evidence="9" type="ORF">MSPICULIGERA_LOCUS25226</name>
</gene>
<keyword evidence="5 8" id="KW-1133">Transmembrane helix</keyword>
<accession>A0AA36DJI8</accession>
<evidence type="ECO:0000256" key="1">
    <source>
        <dbReference type="ARBA" id="ARBA00004141"/>
    </source>
</evidence>
<feature type="non-terminal residue" evidence="9">
    <location>
        <position position="1"/>
    </location>
</feature>
<evidence type="ECO:0000256" key="6">
    <source>
        <dbReference type="ARBA" id="ARBA00023136"/>
    </source>
</evidence>
<dbReference type="PANTHER" id="PTHR11616:SF241">
    <property type="entry name" value="SODIUM- AND CHLORIDE-DEPENDENT GLYCINE TRANSPORTER 2"/>
    <property type="match status" value="1"/>
</dbReference>
<dbReference type="GO" id="GO:0089718">
    <property type="term" value="P:amino acid import across plasma membrane"/>
    <property type="evidence" value="ECO:0007669"/>
    <property type="project" value="TreeGrafter"/>
</dbReference>